<feature type="compositionally biased region" description="Basic and acidic residues" evidence="2">
    <location>
        <begin position="157"/>
        <end position="171"/>
    </location>
</feature>
<organism evidence="3">
    <name type="scientific">Ailuropoda melanoleuca</name>
    <name type="common">Giant panda</name>
    <dbReference type="NCBI Taxonomy" id="9646"/>
    <lineage>
        <taxon>Eukaryota</taxon>
        <taxon>Metazoa</taxon>
        <taxon>Chordata</taxon>
        <taxon>Craniata</taxon>
        <taxon>Vertebrata</taxon>
        <taxon>Euteleostomi</taxon>
        <taxon>Mammalia</taxon>
        <taxon>Eutheria</taxon>
        <taxon>Laurasiatheria</taxon>
        <taxon>Carnivora</taxon>
        <taxon>Caniformia</taxon>
        <taxon>Ursidae</taxon>
        <taxon>Ailuropoda</taxon>
    </lineage>
</organism>
<reference evidence="3" key="1">
    <citation type="journal article" date="2010" name="Nature">
        <title>The sequence and de novo assembly of the giant panda genome.</title>
        <authorList>
            <person name="Li R."/>
            <person name="Fan W."/>
            <person name="Tian G."/>
            <person name="Zhu H."/>
            <person name="He L."/>
            <person name="Cai J."/>
            <person name="Huang Q."/>
            <person name="Cai Q."/>
            <person name="Li B."/>
            <person name="Bai Y."/>
            <person name="Zhang Z."/>
            <person name="Zhang Y."/>
            <person name="Wang W."/>
            <person name="Li J."/>
            <person name="Wei F."/>
            <person name="Li H."/>
            <person name="Jian M."/>
            <person name="Li J."/>
            <person name="Zhang Z."/>
            <person name="Nielsen R."/>
            <person name="Li D."/>
            <person name="Gu W."/>
            <person name="Yang Z."/>
            <person name="Xuan Z."/>
            <person name="Ryder O.A."/>
            <person name="Leung F.C."/>
            <person name="Zhou Y."/>
            <person name="Cao J."/>
            <person name="Sun X."/>
            <person name="Fu Y."/>
            <person name="Fang X."/>
            <person name="Guo X."/>
            <person name="Wang B."/>
            <person name="Hou R."/>
            <person name="Shen F."/>
            <person name="Mu B."/>
            <person name="Ni P."/>
            <person name="Lin R."/>
            <person name="Qian W."/>
            <person name="Wang G."/>
            <person name="Yu C."/>
            <person name="Nie W."/>
            <person name="Wang J."/>
            <person name="Wu Z."/>
            <person name="Liang H."/>
            <person name="Min J."/>
            <person name="Wu Q."/>
            <person name="Cheng S."/>
            <person name="Ruan J."/>
            <person name="Wang M."/>
            <person name="Shi Z."/>
            <person name="Wen M."/>
            <person name="Liu B."/>
            <person name="Ren X."/>
            <person name="Zheng H."/>
            <person name="Dong D."/>
            <person name="Cook K."/>
            <person name="Shan G."/>
            <person name="Zhang H."/>
            <person name="Kosiol C."/>
            <person name="Xie X."/>
            <person name="Lu Z."/>
            <person name="Zheng H."/>
            <person name="Li Y."/>
            <person name="Steiner C.C."/>
            <person name="Lam T.T."/>
            <person name="Lin S."/>
            <person name="Zhang Q."/>
            <person name="Li G."/>
            <person name="Tian J."/>
            <person name="Gong T."/>
            <person name="Liu H."/>
            <person name="Zhang D."/>
            <person name="Fang L."/>
            <person name="Ye C."/>
            <person name="Zhang J."/>
            <person name="Hu W."/>
            <person name="Xu A."/>
            <person name="Ren Y."/>
            <person name="Zhang G."/>
            <person name="Bruford M.W."/>
            <person name="Li Q."/>
            <person name="Ma L."/>
            <person name="Guo Y."/>
            <person name="An N."/>
            <person name="Hu Y."/>
            <person name="Zheng Y."/>
            <person name="Shi Y."/>
            <person name="Li Z."/>
            <person name="Liu Q."/>
            <person name="Chen Y."/>
            <person name="Zhao J."/>
            <person name="Qu N."/>
            <person name="Zhao S."/>
            <person name="Tian F."/>
            <person name="Wang X."/>
            <person name="Wang H."/>
            <person name="Xu L."/>
            <person name="Liu X."/>
            <person name="Vinar T."/>
            <person name="Wang Y."/>
            <person name="Lam T.W."/>
            <person name="Yiu S.M."/>
            <person name="Liu S."/>
            <person name="Zhang H."/>
            <person name="Li D."/>
            <person name="Huang Y."/>
            <person name="Wang X."/>
            <person name="Yang G."/>
            <person name="Jiang Z."/>
            <person name="Wang J."/>
            <person name="Qin N."/>
            <person name="Li L."/>
            <person name="Li J."/>
            <person name="Bolund L."/>
            <person name="Kristiansen K."/>
            <person name="Wong G.K."/>
            <person name="Olson M."/>
            <person name="Zhang X."/>
            <person name="Li S."/>
            <person name="Yang H."/>
            <person name="Wang J."/>
            <person name="Wang J."/>
        </authorList>
    </citation>
    <scope>NUCLEOTIDE SEQUENCE [LARGE SCALE GENOMIC DNA]</scope>
</reference>
<evidence type="ECO:0000256" key="2">
    <source>
        <dbReference type="SAM" id="MobiDB-lite"/>
    </source>
</evidence>
<name>D2I8F0_AILME</name>
<dbReference type="InParanoid" id="D2I8F0"/>
<evidence type="ECO:0000256" key="1">
    <source>
        <dbReference type="SAM" id="Coils"/>
    </source>
</evidence>
<evidence type="ECO:0000313" key="3">
    <source>
        <dbReference type="EMBL" id="EFB26636.1"/>
    </source>
</evidence>
<keyword evidence="1" id="KW-0175">Coiled coil</keyword>
<protein>
    <submittedName>
        <fullName evidence="3">Uncharacterized protein</fullName>
    </submittedName>
</protein>
<dbReference type="AlphaFoldDB" id="D2I8F0"/>
<feature type="region of interest" description="Disordered" evidence="2">
    <location>
        <begin position="146"/>
        <end position="175"/>
    </location>
</feature>
<accession>D2I8F0</accession>
<gene>
    <name evidence="3" type="ORF">PANDA_022354</name>
</gene>
<proteinExistence type="predicted"/>
<feature type="coiled-coil region" evidence="1">
    <location>
        <begin position="51"/>
        <end position="78"/>
    </location>
</feature>
<sequence>MLPWVGGLGCGLGHSLGEVDGREPSFTSHIDFTEHVRKGTSTGEEMDFADIITSQAQINRLVKDLETLEAEVSHWRHLSQSSSKVVDSSEIWKLKITIRDLEQRRMRELDQHQAEVAVLPSSHQKPLADVIDRHCKQSQEYEQRIEDLEQQESPGNGKDDFLQEREGEPGRVEQQLAEMERLNDNLNNVASDLRAEIREVGFGAPRCKTPAGRIDPP</sequence>
<dbReference type="EMBL" id="GL196428">
    <property type="protein sequence ID" value="EFB26636.1"/>
    <property type="molecule type" value="Genomic_DNA"/>
</dbReference>